<name>A0A8S4RJ54_9NEOP</name>
<sequence>MTSLDKRPSIQRTLLNVFLCDQIRNVEIGEIIDLSIGRLFNRMTDYNQQVTRNHWIRAAPVEHKYPYMRPKSRSGHPLTETTMRNLVVMLDTGT</sequence>
<dbReference type="Proteomes" id="UP000838756">
    <property type="component" value="Unassembled WGS sequence"/>
</dbReference>
<proteinExistence type="predicted"/>
<reference evidence="1" key="1">
    <citation type="submission" date="2022-03" db="EMBL/GenBank/DDBJ databases">
        <authorList>
            <person name="Lindestad O."/>
        </authorList>
    </citation>
    <scope>NUCLEOTIDE SEQUENCE</scope>
</reference>
<comment type="caution">
    <text evidence="1">The sequence shown here is derived from an EMBL/GenBank/DDBJ whole genome shotgun (WGS) entry which is preliminary data.</text>
</comment>
<accession>A0A8S4RJ54</accession>
<gene>
    <name evidence="1" type="primary">jg3830</name>
    <name evidence="1" type="ORF">PAEG_LOCUS14626</name>
</gene>
<dbReference type="AlphaFoldDB" id="A0A8S4RJ54"/>
<dbReference type="EMBL" id="CAKXAJ010025258">
    <property type="protein sequence ID" value="CAH2237333.1"/>
    <property type="molecule type" value="Genomic_DNA"/>
</dbReference>
<evidence type="ECO:0000313" key="1">
    <source>
        <dbReference type="EMBL" id="CAH2237333.1"/>
    </source>
</evidence>
<protein>
    <submittedName>
        <fullName evidence="1">Jg3830 protein</fullName>
    </submittedName>
</protein>
<keyword evidence="2" id="KW-1185">Reference proteome</keyword>
<organism evidence="1 2">
    <name type="scientific">Pararge aegeria aegeria</name>
    <dbReference type="NCBI Taxonomy" id="348720"/>
    <lineage>
        <taxon>Eukaryota</taxon>
        <taxon>Metazoa</taxon>
        <taxon>Ecdysozoa</taxon>
        <taxon>Arthropoda</taxon>
        <taxon>Hexapoda</taxon>
        <taxon>Insecta</taxon>
        <taxon>Pterygota</taxon>
        <taxon>Neoptera</taxon>
        <taxon>Endopterygota</taxon>
        <taxon>Lepidoptera</taxon>
        <taxon>Glossata</taxon>
        <taxon>Ditrysia</taxon>
        <taxon>Papilionoidea</taxon>
        <taxon>Nymphalidae</taxon>
        <taxon>Satyrinae</taxon>
        <taxon>Satyrini</taxon>
        <taxon>Parargina</taxon>
        <taxon>Pararge</taxon>
    </lineage>
</organism>
<evidence type="ECO:0000313" key="2">
    <source>
        <dbReference type="Proteomes" id="UP000838756"/>
    </source>
</evidence>